<evidence type="ECO:0000313" key="2">
    <source>
        <dbReference type="EMBL" id="EGD72565.1"/>
    </source>
</evidence>
<organism evidence="3">
    <name type="scientific">Salpingoeca rosetta (strain ATCC 50818 / BSB-021)</name>
    <dbReference type="NCBI Taxonomy" id="946362"/>
    <lineage>
        <taxon>Eukaryota</taxon>
        <taxon>Choanoflagellata</taxon>
        <taxon>Craspedida</taxon>
        <taxon>Salpingoecidae</taxon>
        <taxon>Salpingoeca</taxon>
    </lineage>
</organism>
<dbReference type="GeneID" id="16067581"/>
<dbReference type="InterPro" id="IPR038060">
    <property type="entry name" value="C12orf66-like_central_sf"/>
</dbReference>
<dbReference type="SUPFAM" id="SSF158548">
    <property type="entry name" value="FLJ32549 domain-like"/>
    <property type="match status" value="1"/>
</dbReference>
<dbReference type="Gene3D" id="1.10.3450.30">
    <property type="match status" value="1"/>
</dbReference>
<accession>F2TWW9</accession>
<keyword evidence="3" id="KW-1185">Reference proteome</keyword>
<dbReference type="RefSeq" id="XP_004999134.1">
    <property type="nucleotide sequence ID" value="XM_004999077.1"/>
</dbReference>
<protein>
    <submittedName>
        <fullName evidence="2">Uncharacterized protein</fullName>
    </submittedName>
</protein>
<feature type="region of interest" description="Disordered" evidence="1">
    <location>
        <begin position="20"/>
        <end position="67"/>
    </location>
</feature>
<dbReference type="EMBL" id="GL832955">
    <property type="protein sequence ID" value="EGD72565.1"/>
    <property type="molecule type" value="Genomic_DNA"/>
</dbReference>
<proteinExistence type="predicted"/>
<name>F2TWW9_SALR5</name>
<dbReference type="KEGG" id="sre:PTSG_00590"/>
<dbReference type="InParanoid" id="F2TWW9"/>
<sequence>MDDDDDDVLRVEELVVDRMDSAVLSSSDSETMADADDEYEAEGEEEDDDTTVYGSSDAETIAGSSDDEALRAEARATLGNESDASTGPACPLEPVMPMDDEFSKWLEATIRCCAQYRSKGLRAYVRALDELPLDKQWSLSKDAIVDHVLPVVEYRFRVAGTRQSLHADIAGSFKRAIPLIPSFAHGPPRLKMMLDEARAVCTLYSTTTTAYIHILSGQVDFDSNVDRLRATRIRITQARRKLHKLSSAPPPAPANSTSSSFETTSMRPLVDAATWEAMTLEALLNCQRALLTLQYKDALLSMHECKASLLQLTSNFRKRPPLARRLERIVCHIIARCHFIFFENFARPLPQPTYQVTYAGKHCYVRTMMHIVRKHRLAFAAAFGVASWVRPGTTFHLNYTLPANGLPEEHVGTMQRRMPMLFSFPFPLAAGFYVPLFPVISTIDPMPRDTPMPHGDFEVRPPKKSRSGSSGNEDKTSHVAYLIARADECIAVVFGVDMRYRRDAKPPNVPELTTVLVDFCTHLTRAFTGQLPDKPDPSKAQTQTPTA</sequence>
<dbReference type="Proteomes" id="UP000007799">
    <property type="component" value="Unassembled WGS sequence"/>
</dbReference>
<evidence type="ECO:0000313" key="3">
    <source>
        <dbReference type="Proteomes" id="UP000007799"/>
    </source>
</evidence>
<feature type="region of interest" description="Disordered" evidence="1">
    <location>
        <begin position="528"/>
        <end position="547"/>
    </location>
</feature>
<evidence type="ECO:0000256" key="1">
    <source>
        <dbReference type="SAM" id="MobiDB-lite"/>
    </source>
</evidence>
<feature type="region of interest" description="Disordered" evidence="1">
    <location>
        <begin position="241"/>
        <end position="262"/>
    </location>
</feature>
<gene>
    <name evidence="2" type="ORF">PTSG_00590</name>
</gene>
<feature type="compositionally biased region" description="Acidic residues" evidence="1">
    <location>
        <begin position="31"/>
        <end position="50"/>
    </location>
</feature>
<dbReference type="AlphaFoldDB" id="F2TWW9"/>
<feature type="region of interest" description="Disordered" evidence="1">
    <location>
        <begin position="448"/>
        <end position="474"/>
    </location>
</feature>
<reference evidence="2" key="1">
    <citation type="submission" date="2009-08" db="EMBL/GenBank/DDBJ databases">
        <title>Annotation of Salpingoeca rosetta.</title>
        <authorList>
            <consortium name="The Broad Institute Genome Sequencing Platform"/>
            <person name="Russ C."/>
            <person name="Cuomo C."/>
            <person name="Burger G."/>
            <person name="Gray M.W."/>
            <person name="Holland P.W.H."/>
            <person name="King N."/>
            <person name="Lang F.B.F."/>
            <person name="Roger A.J."/>
            <person name="Ruiz-Trillo I."/>
            <person name="Young S.K."/>
            <person name="Zeng Q."/>
            <person name="Gargeya S."/>
            <person name="Alvarado L."/>
            <person name="Berlin A."/>
            <person name="Chapman S.B."/>
            <person name="Chen Z."/>
            <person name="Freedman E."/>
            <person name="Gellesch M."/>
            <person name="Goldberg J."/>
            <person name="Griggs A."/>
            <person name="Gujja S."/>
            <person name="Heilman E."/>
            <person name="Heiman D."/>
            <person name="Howarth C."/>
            <person name="Mehta T."/>
            <person name="Neiman D."/>
            <person name="Pearson M."/>
            <person name="Roberts A."/>
            <person name="Saif S."/>
            <person name="Shea T."/>
            <person name="Shenoy N."/>
            <person name="Sisk P."/>
            <person name="Stolte C."/>
            <person name="Sykes S."/>
            <person name="White J."/>
            <person name="Yandava C."/>
            <person name="Haas B."/>
            <person name="Nusbaum C."/>
            <person name="Birren B."/>
        </authorList>
    </citation>
    <scope>NUCLEOTIDE SEQUENCE [LARGE SCALE GENOMIC DNA]</scope>
    <source>
        <strain evidence="2">ATCC 50818</strain>
    </source>
</reference>